<evidence type="ECO:0000313" key="2">
    <source>
        <dbReference type="Proteomes" id="UP000789759"/>
    </source>
</evidence>
<comment type="caution">
    <text evidence="1">The sequence shown here is derived from an EMBL/GenBank/DDBJ whole genome shotgun (WGS) entry which is preliminary data.</text>
</comment>
<dbReference type="Proteomes" id="UP000789759">
    <property type="component" value="Unassembled WGS sequence"/>
</dbReference>
<keyword evidence="2" id="KW-1185">Reference proteome</keyword>
<dbReference type="AlphaFoldDB" id="A0A9N9K8D3"/>
<name>A0A9N9K8D3_9GLOM</name>
<gene>
    <name evidence="1" type="ORF">CPELLU_LOCUS18767</name>
</gene>
<evidence type="ECO:0000313" key="1">
    <source>
        <dbReference type="EMBL" id="CAG8812189.1"/>
    </source>
</evidence>
<accession>A0A9N9K8D3</accession>
<feature type="non-terminal residue" evidence="1">
    <location>
        <position position="1"/>
    </location>
</feature>
<dbReference type="EMBL" id="CAJVQA010039583">
    <property type="protein sequence ID" value="CAG8812189.1"/>
    <property type="molecule type" value="Genomic_DNA"/>
</dbReference>
<sequence length="63" mass="7220">YHMQQQISSDNKVLAIILYSDATSLDCLEKSSRHSIYISLDNILMKFHNKPKAKVLVDIMPTL</sequence>
<proteinExistence type="predicted"/>
<protein>
    <submittedName>
        <fullName evidence="1">2978_t:CDS:1</fullName>
    </submittedName>
</protein>
<reference evidence="1" key="1">
    <citation type="submission" date="2021-06" db="EMBL/GenBank/DDBJ databases">
        <authorList>
            <person name="Kallberg Y."/>
            <person name="Tangrot J."/>
            <person name="Rosling A."/>
        </authorList>
    </citation>
    <scope>NUCLEOTIDE SEQUENCE</scope>
    <source>
        <strain evidence="1">FL966</strain>
    </source>
</reference>
<dbReference type="OrthoDB" id="2439173at2759"/>
<organism evidence="1 2">
    <name type="scientific">Cetraspora pellucida</name>
    <dbReference type="NCBI Taxonomy" id="1433469"/>
    <lineage>
        <taxon>Eukaryota</taxon>
        <taxon>Fungi</taxon>
        <taxon>Fungi incertae sedis</taxon>
        <taxon>Mucoromycota</taxon>
        <taxon>Glomeromycotina</taxon>
        <taxon>Glomeromycetes</taxon>
        <taxon>Diversisporales</taxon>
        <taxon>Gigasporaceae</taxon>
        <taxon>Cetraspora</taxon>
    </lineage>
</organism>